<name>A0A1U7I9F1_9CYAN</name>
<dbReference type="AlphaFoldDB" id="A0A1U7I9F1"/>
<gene>
    <name evidence="1" type="ORF">NIES2119_24165</name>
</gene>
<organism evidence="1 2">
    <name type="scientific">[Phormidium ambiguum] IAM M-71</name>
    <dbReference type="NCBI Taxonomy" id="454136"/>
    <lineage>
        <taxon>Bacteria</taxon>
        <taxon>Bacillati</taxon>
        <taxon>Cyanobacteriota</taxon>
        <taxon>Cyanophyceae</taxon>
        <taxon>Oscillatoriophycideae</taxon>
        <taxon>Aerosakkonematales</taxon>
        <taxon>Aerosakkonemataceae</taxon>
        <taxon>Floridanema</taxon>
    </lineage>
</organism>
<reference evidence="1 2" key="1">
    <citation type="submission" date="2016-11" db="EMBL/GenBank/DDBJ databases">
        <title>Draft Genome Sequences of Nine Cyanobacterial Strains from Diverse Habitats.</title>
        <authorList>
            <person name="Zhu T."/>
            <person name="Hou S."/>
            <person name="Lu X."/>
            <person name="Hess W.R."/>
        </authorList>
    </citation>
    <scope>NUCLEOTIDE SEQUENCE [LARGE SCALE GENOMIC DNA]</scope>
    <source>
        <strain evidence="1 2">IAM M-71</strain>
    </source>
</reference>
<protein>
    <submittedName>
        <fullName evidence="1">Uncharacterized protein</fullName>
    </submittedName>
</protein>
<evidence type="ECO:0000313" key="1">
    <source>
        <dbReference type="EMBL" id="OKH33158.1"/>
    </source>
</evidence>
<sequence length="111" mass="12046">MQNVNFIGYKCEVKVSRYAHGISPCLRLVDTEGMPIATATINVPNFQLPPDYVVIKNYSENEGILEALVAAEIVHPTGKTVPIGHSIGYICQLAPEVAAQLPSVELNNIKV</sequence>
<proteinExistence type="predicted"/>
<evidence type="ECO:0000313" key="2">
    <source>
        <dbReference type="Proteomes" id="UP000185860"/>
    </source>
</evidence>
<accession>A0A1U7I9F1</accession>
<dbReference type="Proteomes" id="UP000185860">
    <property type="component" value="Unassembled WGS sequence"/>
</dbReference>
<dbReference type="EMBL" id="MRCE01000032">
    <property type="protein sequence ID" value="OKH33158.1"/>
    <property type="molecule type" value="Genomic_DNA"/>
</dbReference>
<dbReference type="RefSeq" id="WP_073596051.1">
    <property type="nucleotide sequence ID" value="NZ_MRCE01000032.1"/>
</dbReference>
<comment type="caution">
    <text evidence="1">The sequence shown here is derived from an EMBL/GenBank/DDBJ whole genome shotgun (WGS) entry which is preliminary data.</text>
</comment>